<evidence type="ECO:0000256" key="1">
    <source>
        <dbReference type="SAM" id="Coils"/>
    </source>
</evidence>
<feature type="transmembrane region" description="Helical" evidence="2">
    <location>
        <begin position="14"/>
        <end position="36"/>
    </location>
</feature>
<accession>A0A2D2Q2W0</accession>
<evidence type="ECO:0008006" key="5">
    <source>
        <dbReference type="Google" id="ProtNLM"/>
    </source>
</evidence>
<evidence type="ECO:0000313" key="4">
    <source>
        <dbReference type="Proteomes" id="UP000231057"/>
    </source>
</evidence>
<keyword evidence="2" id="KW-1133">Transmembrane helix</keyword>
<name>A0A2D2Q2W0_PARLV</name>
<gene>
    <name evidence="3" type="ORF">BRW62_09005</name>
</gene>
<dbReference type="OrthoDB" id="574465at2"/>
<sequence>MIELFMQEVINSPILLGFISASLGIALVSFLLRISLFNRLMFLNRWDWAVAATTDQAPQLIQRLRDRMKRYVENLDEVNTFALVDYTLAQERVLGLSFEQAEYITRVSPNLLIAIGLLGTFLGITMNLVGITISLPEIMTGLFALKENGLERTDSLLQLLSQLREPLMGMSIAFISSLASLTLGIFLTVVNSLFNTTLARQRFFTAVELYLDNELASHQRTPTARLLSEISRNFDIFLTNFEATVTRAIERPLEREAERMTQIQRQTADLARDVYNRFMDASGNIVTGSRIFEQAVTVLEQSQFADKLNTATTQMCQFIDQLTEVTARSQQLSNEVIELTQAVMLTQEYICQTMEKVNKTQTDFEAISQRLFTTTQTFIQIDQLVQHLLTQIEAVDRQVIAKSEELSQITQKLTGLTEIAQEFQKTLGQNQEELKVLLSSVEQMNNQVAQNLLRGNEILQQIHSNNQHTSQQLVSAFDAASVNLDQLSRASSRITEFSEIINHEYNDLNKQLKDVKTSFENYITQRSTAESDRQRQAQILNDRLDRKINQAVSQFESFHQELKQLNKVLSTEYNDLNQNLAEAKINFENYRKQYSSDEGDRRKQINALNDHLQQSFNEFKKINEFLDKFNEFELLSKLVDKLETLDKGIKLLNQELNQVGTAISQLDNNFRDQPNTLNKNADASKVAEKRTKNLDFS</sequence>
<feature type="transmembrane region" description="Helical" evidence="2">
    <location>
        <begin position="111"/>
        <end position="135"/>
    </location>
</feature>
<organism evidence="3 4">
    <name type="scientific">Parathermosynechococcus lividus PCC 6715</name>
    <dbReference type="NCBI Taxonomy" id="1917166"/>
    <lineage>
        <taxon>Bacteria</taxon>
        <taxon>Bacillati</taxon>
        <taxon>Cyanobacteriota</taxon>
        <taxon>Cyanophyceae</taxon>
        <taxon>Acaryochloridales</taxon>
        <taxon>Thermosynechococcaceae</taxon>
        <taxon>Parathermosynechococcus</taxon>
    </lineage>
</organism>
<dbReference type="RefSeq" id="WP_099799195.1">
    <property type="nucleotide sequence ID" value="NZ_CP018092.1"/>
</dbReference>
<feature type="coiled-coil region" evidence="1">
    <location>
        <begin position="635"/>
        <end position="669"/>
    </location>
</feature>
<keyword evidence="1" id="KW-0175">Coiled coil</keyword>
<feature type="transmembrane region" description="Helical" evidence="2">
    <location>
        <begin position="167"/>
        <end position="194"/>
    </location>
</feature>
<dbReference type="Proteomes" id="UP000231057">
    <property type="component" value="Chromosome"/>
</dbReference>
<reference evidence="3 4" key="1">
    <citation type="submission" date="2016-11" db="EMBL/GenBank/DDBJ databases">
        <title>Complete genome sequence of thermophilic cyanobacteria strain Synechococcus sp. PCC6715.</title>
        <authorList>
            <person name="Tang J."/>
            <person name="Daroch M."/>
            <person name="Liang Y."/>
            <person name="Jiang D."/>
            <person name="Shah M."/>
        </authorList>
    </citation>
    <scope>NUCLEOTIDE SEQUENCE [LARGE SCALE GENOMIC DNA]</scope>
    <source>
        <strain evidence="3 4">PCC 6715</strain>
    </source>
</reference>
<feature type="coiled-coil region" evidence="1">
    <location>
        <begin position="559"/>
        <end position="593"/>
    </location>
</feature>
<reference evidence="4" key="2">
    <citation type="journal article" date="2022" name="Front. Microbiol.">
        <title>Comparative Genomic Analysis Revealed Distinct Molecular Components and Organization of CO2-Concentrating Mechanism in Thermophilic Cyanobacteria.</title>
        <authorList>
            <person name="Tang J."/>
            <person name="Zhou H."/>
            <person name="Yao D."/>
            <person name="Riaz S."/>
            <person name="You D."/>
            <person name="Klepacz-Smolka A."/>
            <person name="Daroch M."/>
        </authorList>
    </citation>
    <scope>NUCLEOTIDE SEQUENCE [LARGE SCALE GENOMIC DNA]</scope>
    <source>
        <strain evidence="4">PCC 6715</strain>
    </source>
</reference>
<protein>
    <recommendedName>
        <fullName evidence="5">MotA/TolQ/ExbB proton channel domain-containing protein</fullName>
    </recommendedName>
</protein>
<keyword evidence="4" id="KW-1185">Reference proteome</keyword>
<proteinExistence type="predicted"/>
<evidence type="ECO:0000313" key="3">
    <source>
        <dbReference type="EMBL" id="ATS18860.1"/>
    </source>
</evidence>
<dbReference type="EMBL" id="CP018092">
    <property type="protein sequence ID" value="ATS18860.1"/>
    <property type="molecule type" value="Genomic_DNA"/>
</dbReference>
<dbReference type="AlphaFoldDB" id="A0A2D2Q2W0"/>
<evidence type="ECO:0000256" key="2">
    <source>
        <dbReference type="SAM" id="Phobius"/>
    </source>
</evidence>
<dbReference type="KEGG" id="slw:BRW62_09005"/>
<keyword evidence="2" id="KW-0472">Membrane</keyword>
<keyword evidence="2" id="KW-0812">Transmembrane</keyword>